<dbReference type="InterPro" id="IPR050879">
    <property type="entry name" value="Acyltransferase_3"/>
</dbReference>
<accession>A0ABV2L940</accession>
<feature type="transmembrane region" description="Helical" evidence="1">
    <location>
        <begin position="191"/>
        <end position="215"/>
    </location>
</feature>
<feature type="transmembrane region" description="Helical" evidence="1">
    <location>
        <begin position="57"/>
        <end position="79"/>
    </location>
</feature>
<feature type="transmembrane region" description="Helical" evidence="1">
    <location>
        <begin position="309"/>
        <end position="328"/>
    </location>
</feature>
<evidence type="ECO:0000259" key="2">
    <source>
        <dbReference type="Pfam" id="PF01757"/>
    </source>
</evidence>
<dbReference type="Proteomes" id="UP001549145">
    <property type="component" value="Unassembled WGS sequence"/>
</dbReference>
<dbReference type="EMBL" id="JBEPMM010000014">
    <property type="protein sequence ID" value="MET3694356.1"/>
    <property type="molecule type" value="Genomic_DNA"/>
</dbReference>
<dbReference type="RefSeq" id="WP_238279111.1">
    <property type="nucleotide sequence ID" value="NZ_BPQL01000050.1"/>
</dbReference>
<keyword evidence="1" id="KW-0812">Transmembrane</keyword>
<keyword evidence="1" id="KW-0472">Membrane</keyword>
<feature type="transmembrane region" description="Helical" evidence="1">
    <location>
        <begin position="283"/>
        <end position="302"/>
    </location>
</feature>
<feature type="transmembrane region" description="Helical" evidence="1">
    <location>
        <begin position="100"/>
        <end position="123"/>
    </location>
</feature>
<proteinExistence type="predicted"/>
<feature type="transmembrane region" description="Helical" evidence="1">
    <location>
        <begin position="348"/>
        <end position="373"/>
    </location>
</feature>
<comment type="caution">
    <text evidence="3">The sequence shown here is derived from an EMBL/GenBank/DDBJ whole genome shotgun (WGS) entry which is preliminary data.</text>
</comment>
<dbReference type="PANTHER" id="PTHR23028:SF53">
    <property type="entry name" value="ACYL_TRANSF_3 DOMAIN-CONTAINING PROTEIN"/>
    <property type="match status" value="1"/>
</dbReference>
<feature type="transmembrane region" description="Helical" evidence="1">
    <location>
        <begin position="31"/>
        <end position="51"/>
    </location>
</feature>
<keyword evidence="1" id="KW-1133">Transmembrane helix</keyword>
<feature type="transmembrane region" description="Helical" evidence="1">
    <location>
        <begin position="166"/>
        <end position="184"/>
    </location>
</feature>
<name>A0ABV2L940_9HYPH</name>
<protein>
    <submittedName>
        <fullName evidence="3">Peptidoglycan/LPS O-acetylase OafA/YrhL</fullName>
    </submittedName>
</protein>
<evidence type="ECO:0000313" key="4">
    <source>
        <dbReference type="Proteomes" id="UP001549145"/>
    </source>
</evidence>
<keyword evidence="4" id="KW-1185">Reference proteome</keyword>
<evidence type="ECO:0000313" key="3">
    <source>
        <dbReference type="EMBL" id="MET3694356.1"/>
    </source>
</evidence>
<dbReference type="InterPro" id="IPR002656">
    <property type="entry name" value="Acyl_transf_3_dom"/>
</dbReference>
<feature type="transmembrane region" description="Helical" evidence="1">
    <location>
        <begin position="259"/>
        <end position="277"/>
    </location>
</feature>
<dbReference type="PANTHER" id="PTHR23028">
    <property type="entry name" value="ACETYLTRANSFERASE"/>
    <property type="match status" value="1"/>
</dbReference>
<organism evidence="3 4">
    <name type="scientific">Methylobacterium goesingense</name>
    <dbReference type="NCBI Taxonomy" id="243690"/>
    <lineage>
        <taxon>Bacteria</taxon>
        <taxon>Pseudomonadati</taxon>
        <taxon>Pseudomonadota</taxon>
        <taxon>Alphaproteobacteria</taxon>
        <taxon>Hyphomicrobiales</taxon>
        <taxon>Methylobacteriaceae</taxon>
        <taxon>Methylobacterium</taxon>
    </lineage>
</organism>
<dbReference type="Pfam" id="PF01757">
    <property type="entry name" value="Acyl_transf_3"/>
    <property type="match status" value="1"/>
</dbReference>
<evidence type="ECO:0000256" key="1">
    <source>
        <dbReference type="SAM" id="Phobius"/>
    </source>
</evidence>
<sequence length="396" mass="41594">MTGFPVTGPPETRAAPGPAHPPVAPLRALTALRFVAAAYVLVFHYAGFFFPAATPPAVIGLGYSGVTFFFLLSGFILAYNYRSVDLGEPAARARFRRARVARVFPLYLVALALSLPWFAVWVVKSAPPLQGLMAASAVLAPLGLHAWVPGAACALDCPSWSVSAELFFYALFPLLLPLALRAPGRTARLTLAAWAALTTAASLAWARFAPGLSLISPETGSASAVLLAQAIKYNPLLRLPEFVAGLLLYVAWTRFRLPIPALLGLSALGALGLVAASPHLPEALLHNGLTALAWAPLILAGAQIHRGPLVAPGFVFLGRISFALYLVHSPAYALVNSLDRLALGGRLAALPWLGGGIATALALALSVAGHLWVEEPARRRLLRRGSAPAPHALPAA</sequence>
<reference evidence="3 4" key="1">
    <citation type="submission" date="2024-06" db="EMBL/GenBank/DDBJ databases">
        <title>Genomic Encyclopedia of Type Strains, Phase IV (KMG-IV): sequencing the most valuable type-strain genomes for metagenomic binning, comparative biology and taxonomic classification.</title>
        <authorList>
            <person name="Goeker M."/>
        </authorList>
    </citation>
    <scope>NUCLEOTIDE SEQUENCE [LARGE SCALE GENOMIC DNA]</scope>
    <source>
        <strain evidence="3 4">DSM 21331</strain>
    </source>
</reference>
<feature type="domain" description="Acyltransferase 3" evidence="2">
    <location>
        <begin position="28"/>
        <end position="368"/>
    </location>
</feature>
<gene>
    <name evidence="3" type="ORF">ABID43_003918</name>
</gene>